<dbReference type="SUPFAM" id="SSF53098">
    <property type="entry name" value="Ribonuclease H-like"/>
    <property type="match status" value="1"/>
</dbReference>
<dbReference type="Pfam" id="PF00665">
    <property type="entry name" value="rve"/>
    <property type="match status" value="1"/>
</dbReference>
<dbReference type="InterPro" id="IPR001584">
    <property type="entry name" value="Integrase_cat-core"/>
</dbReference>
<comment type="caution">
    <text evidence="4">The sequence shown here is derived from an EMBL/GenBank/DDBJ whole genome shotgun (WGS) entry which is preliminary data.</text>
</comment>
<dbReference type="Gene3D" id="3.30.420.10">
    <property type="entry name" value="Ribonuclease H-like superfamily/Ribonuclease H"/>
    <property type="match status" value="1"/>
</dbReference>
<dbReference type="InterPro" id="IPR036397">
    <property type="entry name" value="RNaseH_sf"/>
</dbReference>
<dbReference type="NCBIfam" id="NF033516">
    <property type="entry name" value="transpos_IS3"/>
    <property type="match status" value="1"/>
</dbReference>
<evidence type="ECO:0000313" key="5">
    <source>
        <dbReference type="Proteomes" id="UP001501237"/>
    </source>
</evidence>
<name>A0ABP6QEW0_9ACTN</name>
<dbReference type="InterPro" id="IPR050900">
    <property type="entry name" value="Transposase_IS3/IS150/IS904"/>
</dbReference>
<feature type="compositionally biased region" description="Polar residues" evidence="2">
    <location>
        <begin position="292"/>
        <end position="306"/>
    </location>
</feature>
<dbReference type="PROSITE" id="PS50994">
    <property type="entry name" value="INTEGRASE"/>
    <property type="match status" value="1"/>
</dbReference>
<organism evidence="4 5">
    <name type="scientific">Actinocorallia longicatena</name>
    <dbReference type="NCBI Taxonomy" id="111803"/>
    <lineage>
        <taxon>Bacteria</taxon>
        <taxon>Bacillati</taxon>
        <taxon>Actinomycetota</taxon>
        <taxon>Actinomycetes</taxon>
        <taxon>Streptosporangiales</taxon>
        <taxon>Thermomonosporaceae</taxon>
        <taxon>Actinocorallia</taxon>
    </lineage>
</organism>
<evidence type="ECO:0000313" key="4">
    <source>
        <dbReference type="EMBL" id="GAA3225080.1"/>
    </source>
</evidence>
<dbReference type="InterPro" id="IPR025948">
    <property type="entry name" value="HTH-like_dom"/>
</dbReference>
<dbReference type="InterPro" id="IPR048020">
    <property type="entry name" value="Transpos_IS3"/>
</dbReference>
<keyword evidence="5" id="KW-1185">Reference proteome</keyword>
<dbReference type="PANTHER" id="PTHR46889:SF4">
    <property type="entry name" value="TRANSPOSASE INSO FOR INSERTION SEQUENCE ELEMENT IS911B-RELATED"/>
    <property type="match status" value="1"/>
</dbReference>
<proteinExistence type="predicted"/>
<reference evidence="5" key="1">
    <citation type="journal article" date="2019" name="Int. J. Syst. Evol. Microbiol.">
        <title>The Global Catalogue of Microorganisms (GCM) 10K type strain sequencing project: providing services to taxonomists for standard genome sequencing and annotation.</title>
        <authorList>
            <consortium name="The Broad Institute Genomics Platform"/>
            <consortium name="The Broad Institute Genome Sequencing Center for Infectious Disease"/>
            <person name="Wu L."/>
            <person name="Ma J."/>
        </authorList>
    </citation>
    <scope>NUCLEOTIDE SEQUENCE [LARGE SCALE GENOMIC DNA]</scope>
    <source>
        <strain evidence="5">JCM 9377</strain>
    </source>
</reference>
<dbReference type="Pfam" id="PF13333">
    <property type="entry name" value="rve_2"/>
    <property type="match status" value="1"/>
</dbReference>
<protein>
    <recommendedName>
        <fullName evidence="3">Integrase catalytic domain-containing protein</fullName>
    </recommendedName>
</protein>
<gene>
    <name evidence="4" type="ORF">GCM10010468_52540</name>
</gene>
<comment type="function">
    <text evidence="1">Involved in the transposition of the insertion sequence.</text>
</comment>
<feature type="region of interest" description="Disordered" evidence="2">
    <location>
        <begin position="282"/>
        <end position="306"/>
    </location>
</feature>
<feature type="domain" description="Integrase catalytic" evidence="3">
    <location>
        <begin position="113"/>
        <end position="276"/>
    </location>
</feature>
<dbReference type="Pfam" id="PF13276">
    <property type="entry name" value="HTH_21"/>
    <property type="match status" value="1"/>
</dbReference>
<evidence type="ECO:0000259" key="3">
    <source>
        <dbReference type="PROSITE" id="PS50994"/>
    </source>
</evidence>
<evidence type="ECO:0000256" key="2">
    <source>
        <dbReference type="SAM" id="MobiDB-lite"/>
    </source>
</evidence>
<evidence type="ECO:0000256" key="1">
    <source>
        <dbReference type="ARBA" id="ARBA00002286"/>
    </source>
</evidence>
<dbReference type="EMBL" id="BAAAUV010000014">
    <property type="protein sequence ID" value="GAA3225080.1"/>
    <property type="molecule type" value="Genomic_DNA"/>
</dbReference>
<accession>A0ABP6QEW0</accession>
<sequence length="306" mass="34929">MAGEGLPVQLACRVLDVSESGYYVWRSRSPSLRELRHAWLTERIRQIHAASRGTYGARRVHAELTLGSGLVVWHGTVEMLMQREGIRGLPGNRRRRPIQQVPTAADLVDRDFHRDAPNRLWVTDITEHPTREGKVYCCVVLDVCSRRVVGWSIDSTQTSSLVTNALGMAIHNRRPDPGSLIHSDHGTRFTSWAFTRRAQESGLVPSMGSIGDCFDNAVIESFWGRMQVELLNRQRWKTRIELANAIFDYLEIFHNRQRRHSAPGMRTPIEYEKLYPTANWHKSPATRLHPTRGTSRSPRNSGRFTA</sequence>
<dbReference type="InterPro" id="IPR012337">
    <property type="entry name" value="RNaseH-like_sf"/>
</dbReference>
<dbReference type="Proteomes" id="UP001501237">
    <property type="component" value="Unassembled WGS sequence"/>
</dbReference>
<dbReference type="PANTHER" id="PTHR46889">
    <property type="entry name" value="TRANSPOSASE INSF FOR INSERTION SEQUENCE IS3B-RELATED"/>
    <property type="match status" value="1"/>
</dbReference>